<dbReference type="PIRSF" id="PIRSF002419">
    <property type="entry name" value="Tetraspanin"/>
    <property type="match status" value="1"/>
</dbReference>
<feature type="transmembrane region" description="Helical" evidence="6">
    <location>
        <begin position="112"/>
        <end position="135"/>
    </location>
</feature>
<dbReference type="SUPFAM" id="SSF48652">
    <property type="entry name" value="Tetraspanin"/>
    <property type="match status" value="1"/>
</dbReference>
<dbReference type="EMBL" id="BMAT01012519">
    <property type="protein sequence ID" value="GFR93905.1"/>
    <property type="molecule type" value="Genomic_DNA"/>
</dbReference>
<evidence type="ECO:0000256" key="4">
    <source>
        <dbReference type="ARBA" id="ARBA00022989"/>
    </source>
</evidence>
<evidence type="ECO:0000256" key="3">
    <source>
        <dbReference type="ARBA" id="ARBA00022692"/>
    </source>
</evidence>
<dbReference type="AlphaFoldDB" id="A0AAV4HBD3"/>
<evidence type="ECO:0000256" key="2">
    <source>
        <dbReference type="ARBA" id="ARBA00006840"/>
    </source>
</evidence>
<comment type="subcellular location">
    <subcellularLocation>
        <location evidence="1 6">Membrane</location>
        <topology evidence="1 6">Multi-pass membrane protein</topology>
    </subcellularLocation>
</comment>
<dbReference type="Proteomes" id="UP000762676">
    <property type="component" value="Unassembled WGS sequence"/>
</dbReference>
<organism evidence="7 8">
    <name type="scientific">Elysia marginata</name>
    <dbReference type="NCBI Taxonomy" id="1093978"/>
    <lineage>
        <taxon>Eukaryota</taxon>
        <taxon>Metazoa</taxon>
        <taxon>Spiralia</taxon>
        <taxon>Lophotrochozoa</taxon>
        <taxon>Mollusca</taxon>
        <taxon>Gastropoda</taxon>
        <taxon>Heterobranchia</taxon>
        <taxon>Euthyneura</taxon>
        <taxon>Panpulmonata</taxon>
        <taxon>Sacoglossa</taxon>
        <taxon>Placobranchoidea</taxon>
        <taxon>Plakobranchidae</taxon>
        <taxon>Elysia</taxon>
    </lineage>
</organism>
<comment type="caution">
    <text evidence="7">The sequence shown here is derived from an EMBL/GenBank/DDBJ whole genome shotgun (WGS) entry which is preliminary data.</text>
</comment>
<evidence type="ECO:0000256" key="1">
    <source>
        <dbReference type="ARBA" id="ARBA00004141"/>
    </source>
</evidence>
<dbReference type="InterPro" id="IPR000301">
    <property type="entry name" value="Tetraspanin_animals"/>
</dbReference>
<dbReference type="Pfam" id="PF00335">
    <property type="entry name" value="Tetraspanin"/>
    <property type="match status" value="1"/>
</dbReference>
<sequence>MACCPCYESSSRARLALLVCNIILVVSGLGCLAAGVVLSMGQDAYGDSLDWMRNTVVKNAEAAGITDLDASALDVKFVTGPVSSAFLVTGSVVLVLAVLGIVASCGRFQTVLYVYVGVNSLVMVGITITVVTAYADSGSFEKPTKRLLKESLVDFTGIAGTDATTLGWNAIMMHFNCCGVDSFEDFSESPDWVREVNGISLVTPIACCLEEEIKNPPKCGKLNKYEKKTFYDRGCYEPLFHFVATQSGALMFTMYFLLFMEFICLFLSVLITCVMVSKSPDTMRVMDFMY</sequence>
<dbReference type="InterPro" id="IPR008952">
    <property type="entry name" value="Tetraspanin_EC2_sf"/>
</dbReference>
<keyword evidence="8" id="KW-1185">Reference proteome</keyword>
<gene>
    <name evidence="7" type="ORF">ElyMa_006237300</name>
</gene>
<evidence type="ECO:0000256" key="6">
    <source>
        <dbReference type="RuleBase" id="RU361218"/>
    </source>
</evidence>
<keyword evidence="3 6" id="KW-0812">Transmembrane</keyword>
<feature type="transmembrane region" description="Helical" evidence="6">
    <location>
        <begin position="15"/>
        <end position="38"/>
    </location>
</feature>
<dbReference type="GO" id="GO:0016020">
    <property type="term" value="C:membrane"/>
    <property type="evidence" value="ECO:0007669"/>
    <property type="project" value="UniProtKB-SubCell"/>
</dbReference>
<keyword evidence="4 6" id="KW-1133">Transmembrane helix</keyword>
<evidence type="ECO:0000313" key="8">
    <source>
        <dbReference type="Proteomes" id="UP000762676"/>
    </source>
</evidence>
<comment type="similarity">
    <text evidence="2 6">Belongs to the tetraspanin (TM4SF) family.</text>
</comment>
<protein>
    <recommendedName>
        <fullName evidence="6">Tetraspanin</fullName>
    </recommendedName>
</protein>
<evidence type="ECO:0000313" key="7">
    <source>
        <dbReference type="EMBL" id="GFR93905.1"/>
    </source>
</evidence>
<reference evidence="7 8" key="1">
    <citation type="journal article" date="2021" name="Elife">
        <title>Chloroplast acquisition without the gene transfer in kleptoplastic sea slugs, Plakobranchus ocellatus.</title>
        <authorList>
            <person name="Maeda T."/>
            <person name="Takahashi S."/>
            <person name="Yoshida T."/>
            <person name="Shimamura S."/>
            <person name="Takaki Y."/>
            <person name="Nagai Y."/>
            <person name="Toyoda A."/>
            <person name="Suzuki Y."/>
            <person name="Arimoto A."/>
            <person name="Ishii H."/>
            <person name="Satoh N."/>
            <person name="Nishiyama T."/>
            <person name="Hasebe M."/>
            <person name="Maruyama T."/>
            <person name="Minagawa J."/>
            <person name="Obokata J."/>
            <person name="Shigenobu S."/>
        </authorList>
    </citation>
    <scope>NUCLEOTIDE SEQUENCE [LARGE SCALE GENOMIC DNA]</scope>
</reference>
<name>A0AAV4HBD3_9GAST</name>
<feature type="transmembrane region" description="Helical" evidence="6">
    <location>
        <begin position="252"/>
        <end position="276"/>
    </location>
</feature>
<accession>A0AAV4HBD3</accession>
<feature type="transmembrane region" description="Helical" evidence="6">
    <location>
        <begin position="85"/>
        <end position="105"/>
    </location>
</feature>
<evidence type="ECO:0000256" key="5">
    <source>
        <dbReference type="ARBA" id="ARBA00023136"/>
    </source>
</evidence>
<proteinExistence type="inferred from homology"/>
<keyword evidence="5 6" id="KW-0472">Membrane</keyword>
<dbReference type="Gene3D" id="1.10.1450.10">
    <property type="entry name" value="Tetraspanin"/>
    <property type="match status" value="1"/>
</dbReference>
<dbReference type="InterPro" id="IPR018499">
    <property type="entry name" value="Tetraspanin/Peripherin"/>
</dbReference>